<feature type="coiled-coil region" evidence="1">
    <location>
        <begin position="25"/>
        <end position="59"/>
    </location>
</feature>
<dbReference type="Proteomes" id="UP001451606">
    <property type="component" value="Chromosome"/>
</dbReference>
<dbReference type="GeneID" id="95967228"/>
<accession>A0AAX4NEP9</accession>
<sequence>MSGDRFNYYLKMILNSGLDEYALLSEQLENDSSISQDEAEELERLIKRYLSVYNRYNLKVVNRQTGEEEFPPQTMIDNFGETSDFIETANLYGLQWKVYSPKASFENSPVQRWYYNPSIASILNSVLADAVPGRVKNYFDIPPWVMGTAHAPGTLYLPLSEMVTLAISRRLIPDWDYLVKMGLPREMVDSIRAANLGSKL</sequence>
<proteinExistence type="predicted"/>
<organism evidence="2 3">
    <name type="scientific">Oxyplasma meridianum</name>
    <dbReference type="NCBI Taxonomy" id="3073602"/>
    <lineage>
        <taxon>Archaea</taxon>
        <taxon>Methanobacteriati</taxon>
        <taxon>Thermoplasmatota</taxon>
        <taxon>Thermoplasmata</taxon>
        <taxon>Thermoplasmatales</taxon>
        <taxon>Thermoplasmataceae</taxon>
        <taxon>Oxyplasma</taxon>
    </lineage>
</organism>
<evidence type="ECO:0000313" key="3">
    <source>
        <dbReference type="Proteomes" id="UP001451606"/>
    </source>
</evidence>
<evidence type="ECO:0000313" key="2">
    <source>
        <dbReference type="EMBL" id="WYX99955.1"/>
    </source>
</evidence>
<dbReference type="EMBL" id="CP133772">
    <property type="protein sequence ID" value="WYX99955.1"/>
    <property type="molecule type" value="Genomic_DNA"/>
</dbReference>
<dbReference type="AlphaFoldDB" id="A0AAX4NEP9"/>
<gene>
    <name evidence="2" type="ORF">OXIME_000501</name>
</gene>
<keyword evidence="1" id="KW-0175">Coiled coil</keyword>
<dbReference type="RefSeq" id="WP_393971912.1">
    <property type="nucleotide sequence ID" value="NZ_CP133772.1"/>
</dbReference>
<dbReference type="KEGG" id="omr:OXIME_000501"/>
<reference evidence="2 3" key="1">
    <citation type="submission" date="2023-09" db="EMBL/GenBank/DDBJ databases">
        <authorList>
            <person name="Golyshina O.V."/>
            <person name="Lunev E.A."/>
            <person name="Bargiela R."/>
            <person name="Gaines M.C."/>
            <person name="Daum B."/>
            <person name="Bale N.J."/>
            <person name="Koenen M."/>
            <person name="Sinninghe Damst J.S."/>
            <person name="Yakimov M."/>
            <person name="Golyshin P.N."/>
        </authorList>
    </citation>
    <scope>NUCLEOTIDE SEQUENCE [LARGE SCALE GENOMIC DNA]</scope>
    <source>
        <strain evidence="2 3">M1</strain>
    </source>
</reference>
<keyword evidence="3" id="KW-1185">Reference proteome</keyword>
<name>A0AAX4NEP9_9ARCH</name>
<evidence type="ECO:0000256" key="1">
    <source>
        <dbReference type="SAM" id="Coils"/>
    </source>
</evidence>
<protein>
    <submittedName>
        <fullName evidence="2">Uncharacterized protein</fullName>
    </submittedName>
</protein>